<gene>
    <name evidence="1" type="ORF">D8K17_00045</name>
</gene>
<dbReference type="AlphaFoldDB" id="A0A8B3EVM3"/>
<protein>
    <submittedName>
        <fullName evidence="1">Uncharacterized protein</fullName>
    </submittedName>
</protein>
<accession>A0A8B3EVM3</accession>
<sequence length="72" mass="8173">MNTTLVHKLHLINKSVYKIKILTNKLIKTIITIKKAQTKSITLSYQKKSTSALMETLASLLIFKGGTQWNLQ</sequence>
<comment type="caution">
    <text evidence="1">The sequence shown here is derived from an EMBL/GenBank/DDBJ whole genome shotgun (WGS) entry which is preliminary data.</text>
</comment>
<organism evidence="1">
    <name type="scientific">Lactococcus lactis subsp. lactis bv. diacetylactis</name>
    <dbReference type="NCBI Taxonomy" id="44688"/>
    <lineage>
        <taxon>Bacteria</taxon>
        <taxon>Bacillati</taxon>
        <taxon>Bacillota</taxon>
        <taxon>Bacilli</taxon>
        <taxon>Lactobacillales</taxon>
        <taxon>Streptococcaceae</taxon>
        <taxon>Lactococcus</taxon>
    </lineage>
</organism>
<proteinExistence type="predicted"/>
<reference evidence="1" key="1">
    <citation type="submission" date="2018-10" db="EMBL/GenBank/DDBJ databases">
        <title>Chromosomal inversion in Lactococcus lactis subsp. lactis bv. diacetylactis S50.</title>
        <authorList>
            <person name="Kojic M."/>
            <person name="Jovcic B."/>
        </authorList>
    </citation>
    <scope>NUCLEOTIDE SEQUENCE</scope>
    <source>
        <strain evidence="1">S50</strain>
    </source>
</reference>
<evidence type="ECO:0000313" key="1">
    <source>
        <dbReference type="EMBL" id="RKO36811.1"/>
    </source>
</evidence>
<dbReference type="EMBL" id="RBVM01000001">
    <property type="protein sequence ID" value="RKO36811.1"/>
    <property type="molecule type" value="Genomic_DNA"/>
</dbReference>
<name>A0A8B3EVM3_LACLL</name>